<keyword evidence="2" id="KW-1185">Reference proteome</keyword>
<organism evidence="1 2">
    <name type="scientific">Pistacia integerrima</name>
    <dbReference type="NCBI Taxonomy" id="434235"/>
    <lineage>
        <taxon>Eukaryota</taxon>
        <taxon>Viridiplantae</taxon>
        <taxon>Streptophyta</taxon>
        <taxon>Embryophyta</taxon>
        <taxon>Tracheophyta</taxon>
        <taxon>Spermatophyta</taxon>
        <taxon>Magnoliopsida</taxon>
        <taxon>eudicotyledons</taxon>
        <taxon>Gunneridae</taxon>
        <taxon>Pentapetalae</taxon>
        <taxon>rosids</taxon>
        <taxon>malvids</taxon>
        <taxon>Sapindales</taxon>
        <taxon>Anacardiaceae</taxon>
        <taxon>Pistacia</taxon>
    </lineage>
</organism>
<evidence type="ECO:0000313" key="2">
    <source>
        <dbReference type="Proteomes" id="UP001163603"/>
    </source>
</evidence>
<name>A0ACC0XIT4_9ROSI</name>
<reference evidence="2" key="1">
    <citation type="journal article" date="2023" name="G3 (Bethesda)">
        <title>Genome assembly and association tests identify interacting loci associated with vigor, precocity, and sex in interspecific pistachio rootstocks.</title>
        <authorList>
            <person name="Palmer W."/>
            <person name="Jacygrad E."/>
            <person name="Sagayaradj S."/>
            <person name="Cavanaugh K."/>
            <person name="Han R."/>
            <person name="Bertier L."/>
            <person name="Beede B."/>
            <person name="Kafkas S."/>
            <person name="Golino D."/>
            <person name="Preece J."/>
            <person name="Michelmore R."/>
        </authorList>
    </citation>
    <scope>NUCLEOTIDE SEQUENCE [LARGE SCALE GENOMIC DNA]</scope>
</reference>
<sequence>MVLRIALYIFIVLVGQTVAILFTLLFCDSSVYICLRNFTQQLRNVSLTLFADVSHRLFELTNTLKIAFVPTKDNKRLLSNFLAGVAISVCLYCVSLILVSIPHSPVSFLRALEKQQQFHQH</sequence>
<proteinExistence type="predicted"/>
<comment type="caution">
    <text evidence="1">The sequence shown here is derived from an EMBL/GenBank/DDBJ whole genome shotgun (WGS) entry which is preliminary data.</text>
</comment>
<accession>A0ACC0XIT4</accession>
<gene>
    <name evidence="1" type="ORF">Pint_10060</name>
</gene>
<evidence type="ECO:0000313" key="1">
    <source>
        <dbReference type="EMBL" id="KAJ0017967.1"/>
    </source>
</evidence>
<dbReference type="Proteomes" id="UP001163603">
    <property type="component" value="Chromosome 12"/>
</dbReference>
<dbReference type="EMBL" id="CM047747">
    <property type="protein sequence ID" value="KAJ0017967.1"/>
    <property type="molecule type" value="Genomic_DNA"/>
</dbReference>
<protein>
    <submittedName>
        <fullName evidence="1">Uncharacterized protein</fullName>
    </submittedName>
</protein>